<keyword evidence="3" id="KW-0804">Transcription</keyword>
<dbReference type="Proteomes" id="UP000619260">
    <property type="component" value="Unassembled WGS sequence"/>
</dbReference>
<dbReference type="PROSITE" id="PS50977">
    <property type="entry name" value="HTH_TETR_2"/>
    <property type="match status" value="1"/>
</dbReference>
<proteinExistence type="predicted"/>
<reference evidence="6" key="1">
    <citation type="submission" date="2021-01" db="EMBL/GenBank/DDBJ databases">
        <title>Whole genome shotgun sequence of Virgisporangium aliadipatigenens NBRC 105644.</title>
        <authorList>
            <person name="Komaki H."/>
            <person name="Tamura T."/>
        </authorList>
    </citation>
    <scope>NUCLEOTIDE SEQUENCE</scope>
    <source>
        <strain evidence="6">NBRC 105644</strain>
    </source>
</reference>
<organism evidence="6 7">
    <name type="scientific">Virgisporangium aliadipatigenens</name>
    <dbReference type="NCBI Taxonomy" id="741659"/>
    <lineage>
        <taxon>Bacteria</taxon>
        <taxon>Bacillati</taxon>
        <taxon>Actinomycetota</taxon>
        <taxon>Actinomycetes</taxon>
        <taxon>Micromonosporales</taxon>
        <taxon>Micromonosporaceae</taxon>
        <taxon>Virgisporangium</taxon>
    </lineage>
</organism>
<dbReference type="GO" id="GO:0003677">
    <property type="term" value="F:DNA binding"/>
    <property type="evidence" value="ECO:0007669"/>
    <property type="project" value="UniProtKB-UniRule"/>
</dbReference>
<protein>
    <submittedName>
        <fullName evidence="6">TetR family transcriptional regulator</fullName>
    </submittedName>
</protein>
<dbReference type="InterPro" id="IPR001647">
    <property type="entry name" value="HTH_TetR"/>
</dbReference>
<evidence type="ECO:0000313" key="6">
    <source>
        <dbReference type="EMBL" id="GIJ45705.1"/>
    </source>
</evidence>
<feature type="domain" description="HTH tetR-type" evidence="5">
    <location>
        <begin position="1"/>
        <end position="61"/>
    </location>
</feature>
<dbReference type="InterPro" id="IPR009057">
    <property type="entry name" value="Homeodomain-like_sf"/>
</dbReference>
<keyword evidence="7" id="KW-1185">Reference proteome</keyword>
<dbReference type="Gene3D" id="1.10.357.10">
    <property type="entry name" value="Tetracycline Repressor, domain 2"/>
    <property type="match status" value="1"/>
</dbReference>
<dbReference type="InterPro" id="IPR036271">
    <property type="entry name" value="Tet_transcr_reg_TetR-rel_C_sf"/>
</dbReference>
<dbReference type="SUPFAM" id="SSF48498">
    <property type="entry name" value="Tetracyclin repressor-like, C-terminal domain"/>
    <property type="match status" value="1"/>
</dbReference>
<accession>A0A8J3YKQ6</accession>
<dbReference type="PRINTS" id="PR00455">
    <property type="entry name" value="HTHTETR"/>
</dbReference>
<keyword evidence="2 4" id="KW-0238">DNA-binding</keyword>
<name>A0A8J3YKQ6_9ACTN</name>
<comment type="caution">
    <text evidence="6">The sequence shown here is derived from an EMBL/GenBank/DDBJ whole genome shotgun (WGS) entry which is preliminary data.</text>
</comment>
<dbReference type="Pfam" id="PF00440">
    <property type="entry name" value="TetR_N"/>
    <property type="match status" value="1"/>
</dbReference>
<evidence type="ECO:0000256" key="4">
    <source>
        <dbReference type="PROSITE-ProRule" id="PRU00335"/>
    </source>
</evidence>
<feature type="DNA-binding region" description="H-T-H motif" evidence="4">
    <location>
        <begin position="24"/>
        <end position="43"/>
    </location>
</feature>
<evidence type="ECO:0000256" key="1">
    <source>
        <dbReference type="ARBA" id="ARBA00023015"/>
    </source>
</evidence>
<evidence type="ECO:0000313" key="7">
    <source>
        <dbReference type="Proteomes" id="UP000619260"/>
    </source>
</evidence>
<sequence>MSTKERLIEGALVTLRKEGIAGVSARTIAATAGVNQALVFYHFGSVDELLAEACVAATTARLAAYRERFAAVRSMRELLDVGRALHEEERELGNVTILAQLLAGSQTDPKLAPATARALNMWTAEIETVLTRLLADSPVAEVLDPPGLARAVAAGFVGIELYEGVDRAGAEAALAALERLAVLVEVADSLGPVARRALRSKLRRA</sequence>
<dbReference type="EMBL" id="BOPF01000008">
    <property type="protein sequence ID" value="GIJ45705.1"/>
    <property type="molecule type" value="Genomic_DNA"/>
</dbReference>
<dbReference type="SUPFAM" id="SSF46689">
    <property type="entry name" value="Homeodomain-like"/>
    <property type="match status" value="1"/>
</dbReference>
<evidence type="ECO:0000256" key="2">
    <source>
        <dbReference type="ARBA" id="ARBA00023125"/>
    </source>
</evidence>
<gene>
    <name evidence="6" type="ORF">Val02_25910</name>
</gene>
<dbReference type="PANTHER" id="PTHR47506:SF6">
    <property type="entry name" value="HTH-TYPE TRANSCRIPTIONAL REPRESSOR NEMR"/>
    <property type="match status" value="1"/>
</dbReference>
<keyword evidence="1" id="KW-0805">Transcription regulation</keyword>
<dbReference type="RefSeq" id="WP_239152813.1">
    <property type="nucleotide sequence ID" value="NZ_BOPF01000008.1"/>
</dbReference>
<dbReference type="PANTHER" id="PTHR47506">
    <property type="entry name" value="TRANSCRIPTIONAL REGULATORY PROTEIN"/>
    <property type="match status" value="1"/>
</dbReference>
<evidence type="ECO:0000256" key="3">
    <source>
        <dbReference type="ARBA" id="ARBA00023163"/>
    </source>
</evidence>
<evidence type="ECO:0000259" key="5">
    <source>
        <dbReference type="PROSITE" id="PS50977"/>
    </source>
</evidence>
<dbReference type="AlphaFoldDB" id="A0A8J3YKQ6"/>